<dbReference type="GO" id="GO:0005524">
    <property type="term" value="F:ATP binding"/>
    <property type="evidence" value="ECO:0007669"/>
    <property type="project" value="UniProtKB-KW"/>
</dbReference>
<evidence type="ECO:0000256" key="1">
    <source>
        <dbReference type="ARBA" id="ARBA00022598"/>
    </source>
</evidence>
<dbReference type="PANTHER" id="PTHR12241">
    <property type="entry name" value="TUBULIN POLYGLUTAMYLASE"/>
    <property type="match status" value="1"/>
</dbReference>
<dbReference type="GO" id="GO:0036064">
    <property type="term" value="C:ciliary basal body"/>
    <property type="evidence" value="ECO:0007669"/>
    <property type="project" value="TreeGrafter"/>
</dbReference>
<dbReference type="Gene3D" id="3.30.470.20">
    <property type="entry name" value="ATP-grasp fold, B domain"/>
    <property type="match status" value="1"/>
</dbReference>
<organism evidence="8 9">
    <name type="scientific">Pycnococcus provasolii</name>
    <dbReference type="NCBI Taxonomy" id="41880"/>
    <lineage>
        <taxon>Eukaryota</taxon>
        <taxon>Viridiplantae</taxon>
        <taxon>Chlorophyta</taxon>
        <taxon>Pseudoscourfieldiophyceae</taxon>
        <taxon>Pseudoscourfieldiales</taxon>
        <taxon>Pycnococcaceae</taxon>
        <taxon>Pycnococcus</taxon>
    </lineage>
</organism>
<protein>
    <recommendedName>
        <fullName evidence="4">Tubulin--tyrosine ligase-like protein 5</fullName>
    </recommendedName>
</protein>
<dbReference type="Pfam" id="PF03133">
    <property type="entry name" value="TTL"/>
    <property type="match status" value="1"/>
</dbReference>
<evidence type="ECO:0000313" key="8">
    <source>
        <dbReference type="EMBL" id="GHP07711.1"/>
    </source>
</evidence>
<gene>
    <name evidence="8" type="ORF">PPROV_000645300</name>
</gene>
<dbReference type="PROSITE" id="PS51221">
    <property type="entry name" value="TTL"/>
    <property type="match status" value="1"/>
</dbReference>
<evidence type="ECO:0000256" key="3">
    <source>
        <dbReference type="ARBA" id="ARBA00022840"/>
    </source>
</evidence>
<dbReference type="PANTHER" id="PTHR12241:SF145">
    <property type="entry name" value="TUBULIN POLYGLUTAMYLASE TTLL5"/>
    <property type="match status" value="1"/>
</dbReference>
<feature type="region of interest" description="Disordered" evidence="6">
    <location>
        <begin position="126"/>
        <end position="173"/>
    </location>
</feature>
<evidence type="ECO:0000256" key="5">
    <source>
        <dbReference type="ARBA" id="ARBA00049274"/>
    </source>
</evidence>
<comment type="catalytic activity">
    <reaction evidence="5">
        <text>L-glutamyl-[protein] + L-glutamate + ATP = gamma-L-glutamyl-L-glutamyl-[protein] + ADP + phosphate + H(+)</text>
        <dbReference type="Rhea" id="RHEA:60144"/>
        <dbReference type="Rhea" id="RHEA-COMP:10208"/>
        <dbReference type="Rhea" id="RHEA-COMP:15517"/>
        <dbReference type="ChEBI" id="CHEBI:15378"/>
        <dbReference type="ChEBI" id="CHEBI:29973"/>
        <dbReference type="ChEBI" id="CHEBI:29985"/>
        <dbReference type="ChEBI" id="CHEBI:30616"/>
        <dbReference type="ChEBI" id="CHEBI:43474"/>
        <dbReference type="ChEBI" id="CHEBI:143622"/>
        <dbReference type="ChEBI" id="CHEBI:456216"/>
    </reaction>
    <physiologicalReaction direction="left-to-right" evidence="5">
        <dbReference type="Rhea" id="RHEA:60145"/>
    </physiologicalReaction>
</comment>
<keyword evidence="7" id="KW-1133">Transmembrane helix</keyword>
<evidence type="ECO:0000313" key="9">
    <source>
        <dbReference type="Proteomes" id="UP000660262"/>
    </source>
</evidence>
<keyword evidence="7" id="KW-0472">Membrane</keyword>
<dbReference type="GO" id="GO:0070740">
    <property type="term" value="F:tubulin-glutamic acid ligase activity"/>
    <property type="evidence" value="ECO:0007669"/>
    <property type="project" value="TreeGrafter"/>
</dbReference>
<dbReference type="EMBL" id="BNJQ01000017">
    <property type="protein sequence ID" value="GHP07711.1"/>
    <property type="molecule type" value="Genomic_DNA"/>
</dbReference>
<reference evidence="8" key="1">
    <citation type="submission" date="2020-10" db="EMBL/GenBank/DDBJ databases">
        <title>Unveiling of a novel bifunctional photoreceptor, Dualchrome1, isolated from a cosmopolitan green alga.</title>
        <authorList>
            <person name="Suzuki S."/>
            <person name="Kawachi M."/>
        </authorList>
    </citation>
    <scope>NUCLEOTIDE SEQUENCE</scope>
    <source>
        <strain evidence="8">NIES 2893</strain>
    </source>
</reference>
<keyword evidence="2" id="KW-0547">Nucleotide-binding</keyword>
<keyword evidence="3" id="KW-0067">ATP-binding</keyword>
<name>A0A830HQJ7_9CHLO</name>
<accession>A0A830HQJ7</accession>
<dbReference type="GO" id="GO:0015631">
    <property type="term" value="F:tubulin binding"/>
    <property type="evidence" value="ECO:0007669"/>
    <property type="project" value="TreeGrafter"/>
</dbReference>
<evidence type="ECO:0000256" key="6">
    <source>
        <dbReference type="SAM" id="MobiDB-lite"/>
    </source>
</evidence>
<dbReference type="GO" id="GO:0000226">
    <property type="term" value="P:microtubule cytoskeleton organization"/>
    <property type="evidence" value="ECO:0007669"/>
    <property type="project" value="TreeGrafter"/>
</dbReference>
<proteinExistence type="predicted"/>
<keyword evidence="1" id="KW-0436">Ligase</keyword>
<evidence type="ECO:0000256" key="4">
    <source>
        <dbReference type="ARBA" id="ARBA00041448"/>
    </source>
</evidence>
<dbReference type="OrthoDB" id="202825at2759"/>
<keyword evidence="9" id="KW-1185">Reference proteome</keyword>
<feature type="transmembrane region" description="Helical" evidence="7">
    <location>
        <begin position="89"/>
        <end position="110"/>
    </location>
</feature>
<evidence type="ECO:0000256" key="7">
    <source>
        <dbReference type="SAM" id="Phobius"/>
    </source>
</evidence>
<dbReference type="InterPro" id="IPR004344">
    <property type="entry name" value="TTL/TTLL_fam"/>
</dbReference>
<dbReference type="AlphaFoldDB" id="A0A830HQJ7"/>
<sequence>MASSAKSIEVHSPSARKTAMVMPQEFENLSELKSIVASLTGHSVDSFRDGQGRMLTAAAVKTQRTVFALAPEEEMPPTTTTAAATASQAYWVGAILVAVLVVLAAVFLQLSSANIVTTISTTATTTAAATTTPATSTTTATATTTTTTSSATTTEATAAAPTTTTTTTTTTQPSSTSLYADVLLIERGRHLNPPSSSLSQHVLHAAAARLGLRTLSSDATNAAIIPGNHQQQQQIISWHILWCLTIRCTHVDARTFDIHALTSGQAFNHAPGVRELAQPQTLANVSKGLLSRFRVTPETHVVNLTTSHVSSSQSFARSFDAHEPGTRASKPTTWIFKPLSSQPQEETGRKQTVILKNNQPHLLPSSGAWIAQRYIVNTFLINRRKFTLKLFVLVASVRPLRVYVHRRGLAIFADAEYTNLKGDVPVDLAAHVPSVKSREGSDPTEVWTLDEVMSKLDDESSAALERRIHDAIGTVFSRHFLASNFTAHARKKIASGALAPQRRRARLFQLVTADVVVDSAMRPWIVSLDETTNLQAETSFLYKSKQTVLEDLLSLLGANQRVSKLAGKKGADAAVRVRNLLSERVGGLDADYAELLLREAEEEQVVKGGWEMCACGGNDGSAEDQLLAAWAKIMPGK</sequence>
<evidence type="ECO:0000256" key="2">
    <source>
        <dbReference type="ARBA" id="ARBA00022741"/>
    </source>
</evidence>
<keyword evidence="7" id="KW-0812">Transmembrane</keyword>
<comment type="caution">
    <text evidence="8">The sequence shown here is derived from an EMBL/GenBank/DDBJ whole genome shotgun (WGS) entry which is preliminary data.</text>
</comment>
<dbReference type="Proteomes" id="UP000660262">
    <property type="component" value="Unassembled WGS sequence"/>
</dbReference>